<organism evidence="4 5">
    <name type="scientific">Ramazzottius varieornatus</name>
    <name type="common">Water bear</name>
    <name type="synonym">Tardigrade</name>
    <dbReference type="NCBI Taxonomy" id="947166"/>
    <lineage>
        <taxon>Eukaryota</taxon>
        <taxon>Metazoa</taxon>
        <taxon>Ecdysozoa</taxon>
        <taxon>Tardigrada</taxon>
        <taxon>Eutardigrada</taxon>
        <taxon>Parachela</taxon>
        <taxon>Hypsibioidea</taxon>
        <taxon>Ramazzottiidae</taxon>
        <taxon>Ramazzottius</taxon>
    </lineage>
</organism>
<proteinExistence type="predicted"/>
<keyword evidence="2" id="KW-0238">DNA-binding</keyword>
<gene>
    <name evidence="4" type="primary">RvY_16283-1</name>
    <name evidence="4" type="synonym">RvY_16283.1</name>
    <name evidence="4" type="ORF">RvY_16283</name>
</gene>
<feature type="domain" description="HTH CENPB-type" evidence="3">
    <location>
        <begin position="1"/>
        <end position="73"/>
    </location>
</feature>
<accession>A0A1D1VXW5</accession>
<protein>
    <recommendedName>
        <fullName evidence="3">HTH CENPB-type domain-containing protein</fullName>
    </recommendedName>
</protein>
<evidence type="ECO:0000256" key="2">
    <source>
        <dbReference type="ARBA" id="ARBA00023125"/>
    </source>
</evidence>
<sequence length="302" mass="35167">MKRKRQECFPDMEKEVYLYVLLQRDEQLEVLNCDIQEKALEVVNRDHGEDPGFAACNRWVLDFRKRFCLVYQRITKIGRKMSFTADDIINHENFFLLIEEHIYAHQTPKNRILNMDQTMIRLVSPGKKTVSSKGVNGVSVKHPPGEKEGFTINLTIGADGRNLPAKIVFKTAAKSGKLSDNFVAKLEAPTNVIIKSAWSVWWNEDHDRKYIEKMFPMNQEFTVLVRDSHSVHKCPQIWGMLDDRNTKQIIIPGGMTGKWQPLDVSVNKCFKDYFRASYRSWRKNNIGFTKSRNLRKPEKKIS</sequence>
<dbReference type="InterPro" id="IPR006600">
    <property type="entry name" value="HTH_CenpB_DNA-bd_dom"/>
</dbReference>
<dbReference type="EMBL" id="BDGG01000013">
    <property type="protein sequence ID" value="GAV06265.1"/>
    <property type="molecule type" value="Genomic_DNA"/>
</dbReference>
<dbReference type="Pfam" id="PF03184">
    <property type="entry name" value="DDE_1"/>
    <property type="match status" value="1"/>
</dbReference>
<reference evidence="4 5" key="1">
    <citation type="journal article" date="2016" name="Nat. Commun.">
        <title>Extremotolerant tardigrade genome and improved radiotolerance of human cultured cells by tardigrade-unique protein.</title>
        <authorList>
            <person name="Hashimoto T."/>
            <person name="Horikawa D.D."/>
            <person name="Saito Y."/>
            <person name="Kuwahara H."/>
            <person name="Kozuka-Hata H."/>
            <person name="Shin-I T."/>
            <person name="Minakuchi Y."/>
            <person name="Ohishi K."/>
            <person name="Motoyama A."/>
            <person name="Aizu T."/>
            <person name="Enomoto A."/>
            <person name="Kondo K."/>
            <person name="Tanaka S."/>
            <person name="Hara Y."/>
            <person name="Koshikawa S."/>
            <person name="Sagara H."/>
            <person name="Miura T."/>
            <person name="Yokobori S."/>
            <person name="Miyagawa K."/>
            <person name="Suzuki Y."/>
            <person name="Kubo T."/>
            <person name="Oyama M."/>
            <person name="Kohara Y."/>
            <person name="Fujiyama A."/>
            <person name="Arakawa K."/>
            <person name="Katayama T."/>
            <person name="Toyoda A."/>
            <person name="Kunieda T."/>
        </authorList>
    </citation>
    <scope>NUCLEOTIDE SEQUENCE [LARGE SCALE GENOMIC DNA]</scope>
    <source>
        <strain evidence="4 5">YOKOZUNA-1</strain>
    </source>
</reference>
<comment type="caution">
    <text evidence="4">The sequence shown here is derived from an EMBL/GenBank/DDBJ whole genome shotgun (WGS) entry which is preliminary data.</text>
</comment>
<dbReference type="AlphaFoldDB" id="A0A1D1VXW5"/>
<dbReference type="PROSITE" id="PS51253">
    <property type="entry name" value="HTH_CENPB"/>
    <property type="match status" value="1"/>
</dbReference>
<dbReference type="InterPro" id="IPR004875">
    <property type="entry name" value="DDE_SF_endonuclease_dom"/>
</dbReference>
<evidence type="ECO:0000313" key="4">
    <source>
        <dbReference type="EMBL" id="GAV06265.1"/>
    </source>
</evidence>
<dbReference type="SMART" id="SM00674">
    <property type="entry name" value="CENPB"/>
    <property type="match status" value="1"/>
</dbReference>
<dbReference type="GO" id="GO:0003677">
    <property type="term" value="F:DNA binding"/>
    <property type="evidence" value="ECO:0007669"/>
    <property type="project" value="UniProtKB-KW"/>
</dbReference>
<dbReference type="SUPFAM" id="SSF46689">
    <property type="entry name" value="Homeodomain-like"/>
    <property type="match status" value="1"/>
</dbReference>
<name>A0A1D1VXW5_RAMVA</name>
<keyword evidence="5" id="KW-1185">Reference proteome</keyword>
<evidence type="ECO:0000256" key="1">
    <source>
        <dbReference type="ARBA" id="ARBA00004123"/>
    </source>
</evidence>
<dbReference type="Pfam" id="PF03221">
    <property type="entry name" value="HTH_Tnp_Tc5"/>
    <property type="match status" value="1"/>
</dbReference>
<evidence type="ECO:0000313" key="5">
    <source>
        <dbReference type="Proteomes" id="UP000186922"/>
    </source>
</evidence>
<dbReference type="OrthoDB" id="8191755at2759"/>
<dbReference type="Gene3D" id="1.10.10.60">
    <property type="entry name" value="Homeodomain-like"/>
    <property type="match status" value="1"/>
</dbReference>
<comment type="subcellular location">
    <subcellularLocation>
        <location evidence="1">Nucleus</location>
    </subcellularLocation>
</comment>
<dbReference type="InterPro" id="IPR009057">
    <property type="entry name" value="Homeodomain-like_sf"/>
</dbReference>
<evidence type="ECO:0000259" key="3">
    <source>
        <dbReference type="PROSITE" id="PS51253"/>
    </source>
</evidence>
<dbReference type="Proteomes" id="UP000186922">
    <property type="component" value="Unassembled WGS sequence"/>
</dbReference>
<dbReference type="GO" id="GO:0005634">
    <property type="term" value="C:nucleus"/>
    <property type="evidence" value="ECO:0007669"/>
    <property type="project" value="UniProtKB-SubCell"/>
</dbReference>